<gene>
    <name evidence="9" type="ORF">GCM10023349_30490</name>
</gene>
<proteinExistence type="inferred from homology"/>
<evidence type="ECO:0000313" key="10">
    <source>
        <dbReference type="Proteomes" id="UP001499974"/>
    </source>
</evidence>
<evidence type="ECO:0000313" key="9">
    <source>
        <dbReference type="EMBL" id="GAA4709486.1"/>
    </source>
</evidence>
<comment type="caution">
    <text evidence="9">The sequence shown here is derived from an EMBL/GenBank/DDBJ whole genome shotgun (WGS) entry which is preliminary data.</text>
</comment>
<evidence type="ECO:0000256" key="1">
    <source>
        <dbReference type="ARBA" id="ARBA00004651"/>
    </source>
</evidence>
<keyword evidence="10" id="KW-1185">Reference proteome</keyword>
<reference evidence="10" key="1">
    <citation type="journal article" date="2019" name="Int. J. Syst. Evol. Microbiol.">
        <title>The Global Catalogue of Microorganisms (GCM) 10K type strain sequencing project: providing services to taxonomists for standard genome sequencing and annotation.</title>
        <authorList>
            <consortium name="The Broad Institute Genomics Platform"/>
            <consortium name="The Broad Institute Genome Sequencing Center for Infectious Disease"/>
            <person name="Wu L."/>
            <person name="Ma J."/>
        </authorList>
    </citation>
    <scope>NUCLEOTIDE SEQUENCE [LARGE SCALE GENOMIC DNA]</scope>
    <source>
        <strain evidence="10">JCM 18531</strain>
    </source>
</reference>
<accession>A0ABP8XKU6</accession>
<name>A0ABP8XKU6_9ACTN</name>
<comment type="similarity">
    <text evidence="6">Belongs to the ABC-4 integral membrane protein family.</text>
</comment>
<dbReference type="PANTHER" id="PTHR30572:SF4">
    <property type="entry name" value="ABC TRANSPORTER PERMEASE YTRF"/>
    <property type="match status" value="1"/>
</dbReference>
<keyword evidence="2" id="KW-1003">Cell membrane</keyword>
<keyword evidence="5 7" id="KW-0472">Membrane</keyword>
<feature type="transmembrane region" description="Helical" evidence="7">
    <location>
        <begin position="148"/>
        <end position="170"/>
    </location>
</feature>
<dbReference type="InterPro" id="IPR003838">
    <property type="entry name" value="ABC3_permease_C"/>
</dbReference>
<evidence type="ECO:0000256" key="7">
    <source>
        <dbReference type="SAM" id="Phobius"/>
    </source>
</evidence>
<feature type="domain" description="ABC3 transporter permease C-terminal" evidence="8">
    <location>
        <begin position="61"/>
        <end position="177"/>
    </location>
</feature>
<evidence type="ECO:0000256" key="6">
    <source>
        <dbReference type="ARBA" id="ARBA00038076"/>
    </source>
</evidence>
<dbReference type="InterPro" id="IPR050250">
    <property type="entry name" value="Macrolide_Exporter_MacB"/>
</dbReference>
<dbReference type="Pfam" id="PF02687">
    <property type="entry name" value="FtsX"/>
    <property type="match status" value="1"/>
</dbReference>
<evidence type="ECO:0000256" key="5">
    <source>
        <dbReference type="ARBA" id="ARBA00023136"/>
    </source>
</evidence>
<keyword evidence="4 7" id="KW-1133">Transmembrane helix</keyword>
<feature type="transmembrane region" description="Helical" evidence="7">
    <location>
        <begin position="55"/>
        <end position="83"/>
    </location>
</feature>
<keyword evidence="3 7" id="KW-0812">Transmembrane</keyword>
<sequence length="185" mass="19666">MEAGFPQSDNVLILFTDDSPGIQDRLDAVVAELPVVTVKDQAAFAQEQREPIDQFVLMIFALLGLALVIAVLGIVNTLALSVIERTREVGLLRAIGLSRSQLRLMITLESVVIAVLGALLGVVLGLGFGVALMYAVRDQGLEVISVPVGQLVVFLVLSVIIGVLAAVFPARRAARLDVLRAIATD</sequence>
<evidence type="ECO:0000256" key="4">
    <source>
        <dbReference type="ARBA" id="ARBA00022989"/>
    </source>
</evidence>
<feature type="transmembrane region" description="Helical" evidence="7">
    <location>
        <begin position="104"/>
        <end position="136"/>
    </location>
</feature>
<organism evidence="9 10">
    <name type="scientific">Nocardioides conyzicola</name>
    <dbReference type="NCBI Taxonomy" id="1651781"/>
    <lineage>
        <taxon>Bacteria</taxon>
        <taxon>Bacillati</taxon>
        <taxon>Actinomycetota</taxon>
        <taxon>Actinomycetes</taxon>
        <taxon>Propionibacteriales</taxon>
        <taxon>Nocardioidaceae</taxon>
        <taxon>Nocardioides</taxon>
    </lineage>
</organism>
<dbReference type="EMBL" id="BAABKM010000002">
    <property type="protein sequence ID" value="GAA4709486.1"/>
    <property type="molecule type" value="Genomic_DNA"/>
</dbReference>
<dbReference type="Proteomes" id="UP001499974">
    <property type="component" value="Unassembled WGS sequence"/>
</dbReference>
<protein>
    <recommendedName>
        <fullName evidence="8">ABC3 transporter permease C-terminal domain-containing protein</fullName>
    </recommendedName>
</protein>
<evidence type="ECO:0000256" key="2">
    <source>
        <dbReference type="ARBA" id="ARBA00022475"/>
    </source>
</evidence>
<evidence type="ECO:0000256" key="3">
    <source>
        <dbReference type="ARBA" id="ARBA00022692"/>
    </source>
</evidence>
<evidence type="ECO:0000259" key="8">
    <source>
        <dbReference type="Pfam" id="PF02687"/>
    </source>
</evidence>
<dbReference type="PANTHER" id="PTHR30572">
    <property type="entry name" value="MEMBRANE COMPONENT OF TRANSPORTER-RELATED"/>
    <property type="match status" value="1"/>
</dbReference>
<comment type="subcellular location">
    <subcellularLocation>
        <location evidence="1">Cell membrane</location>
        <topology evidence="1">Multi-pass membrane protein</topology>
    </subcellularLocation>
</comment>